<dbReference type="InterPro" id="IPR014718">
    <property type="entry name" value="GH-type_carb-bd"/>
</dbReference>
<evidence type="ECO:0008006" key="6">
    <source>
        <dbReference type="Google" id="ProtNLM"/>
    </source>
</evidence>
<dbReference type="EMBL" id="JADCTT010000002">
    <property type="protein sequence ID" value="KAF9756810.1"/>
    <property type="molecule type" value="Genomic_DNA"/>
</dbReference>
<reference evidence="4" key="1">
    <citation type="submission" date="2020-10" db="EMBL/GenBank/DDBJ databases">
        <title>High-Quality Genome Resource of Clonostachys rosea strain S41 by Oxford Nanopore Long-Read Sequencing.</title>
        <authorList>
            <person name="Wang H."/>
        </authorList>
    </citation>
    <scope>NUCLEOTIDE SEQUENCE</scope>
    <source>
        <strain evidence="4">S41</strain>
    </source>
</reference>
<comment type="similarity">
    <text evidence="1">Belongs to the aldose epimerase family.</text>
</comment>
<dbReference type="InterPro" id="IPR047215">
    <property type="entry name" value="Galactose_mutarotase-like"/>
</dbReference>
<dbReference type="GO" id="GO:0006006">
    <property type="term" value="P:glucose metabolic process"/>
    <property type="evidence" value="ECO:0007669"/>
    <property type="project" value="TreeGrafter"/>
</dbReference>
<dbReference type="GO" id="GO:0033499">
    <property type="term" value="P:galactose catabolic process via UDP-galactose, Leloir pathway"/>
    <property type="evidence" value="ECO:0007669"/>
    <property type="project" value="TreeGrafter"/>
</dbReference>
<sequence length="344" mass="36922">MTDSGFTFLPLGAIIQKFKVNGINIVQGFETAEQYVKHNGPYFGETIGRFANRLSNAKVESVNGGKSYPLFNNDRGNTLHGGASGWGKKVWNGPKAVGLREIPGVEGLQGGETVEFTYLSEDGDEGFPGALDVKVTYTTGTQRNAEGKDVIVLGIEYEAKLVGGAAETVINMTNHSYFNPAGVDAPTFDGTTVTLATNQHLPIDDIAIPTSGPVPFPGLDTSKPFLLTSTGPDVDHCFTIDTDPSSTPVDTRNSPLRVNITAHHPGTGIHLEVLSTEPGFQFYTGHGIDVPAVDGLPARGHRAGFCCEPSRWVNAANVPEWKSQVLLKEGETYGTRIVYKAWKD</sequence>
<keyword evidence="3" id="KW-0119">Carbohydrate metabolism</keyword>
<dbReference type="SUPFAM" id="SSF74650">
    <property type="entry name" value="Galactose mutarotase-like"/>
    <property type="match status" value="1"/>
</dbReference>
<protein>
    <recommendedName>
        <fullName evidence="6">Aldose 1-epimerase</fullName>
    </recommendedName>
</protein>
<name>A0A8H7TUE3_BIOOC</name>
<dbReference type="CDD" id="cd09019">
    <property type="entry name" value="galactose_mutarotase_like"/>
    <property type="match status" value="1"/>
</dbReference>
<dbReference type="PANTHER" id="PTHR10091">
    <property type="entry name" value="ALDOSE-1-EPIMERASE"/>
    <property type="match status" value="1"/>
</dbReference>
<dbReference type="Proteomes" id="UP000616885">
    <property type="component" value="Unassembled WGS sequence"/>
</dbReference>
<accession>A0A8H7TUE3</accession>
<dbReference type="GO" id="GO:0004034">
    <property type="term" value="F:aldose 1-epimerase activity"/>
    <property type="evidence" value="ECO:0007669"/>
    <property type="project" value="TreeGrafter"/>
</dbReference>
<dbReference type="PANTHER" id="PTHR10091:SF0">
    <property type="entry name" value="GALACTOSE MUTAROTASE"/>
    <property type="match status" value="1"/>
</dbReference>
<evidence type="ECO:0000256" key="3">
    <source>
        <dbReference type="ARBA" id="ARBA00023277"/>
    </source>
</evidence>
<evidence type="ECO:0000256" key="2">
    <source>
        <dbReference type="ARBA" id="ARBA00023235"/>
    </source>
</evidence>
<evidence type="ECO:0000256" key="1">
    <source>
        <dbReference type="ARBA" id="ARBA00006206"/>
    </source>
</evidence>
<dbReference type="Gene3D" id="2.70.98.10">
    <property type="match status" value="1"/>
</dbReference>
<evidence type="ECO:0000313" key="5">
    <source>
        <dbReference type="Proteomes" id="UP000616885"/>
    </source>
</evidence>
<keyword evidence="2" id="KW-0413">Isomerase</keyword>
<comment type="caution">
    <text evidence="4">The sequence shown here is derived from an EMBL/GenBank/DDBJ whole genome shotgun (WGS) entry which is preliminary data.</text>
</comment>
<gene>
    <name evidence="4" type="ORF">IM811_007754</name>
</gene>
<dbReference type="GO" id="GO:0030246">
    <property type="term" value="F:carbohydrate binding"/>
    <property type="evidence" value="ECO:0007669"/>
    <property type="project" value="InterPro"/>
</dbReference>
<dbReference type="AlphaFoldDB" id="A0A8H7TUE3"/>
<organism evidence="4 5">
    <name type="scientific">Bionectria ochroleuca</name>
    <name type="common">Gliocladium roseum</name>
    <dbReference type="NCBI Taxonomy" id="29856"/>
    <lineage>
        <taxon>Eukaryota</taxon>
        <taxon>Fungi</taxon>
        <taxon>Dikarya</taxon>
        <taxon>Ascomycota</taxon>
        <taxon>Pezizomycotina</taxon>
        <taxon>Sordariomycetes</taxon>
        <taxon>Hypocreomycetidae</taxon>
        <taxon>Hypocreales</taxon>
        <taxon>Bionectriaceae</taxon>
        <taxon>Clonostachys</taxon>
    </lineage>
</organism>
<dbReference type="InterPro" id="IPR008183">
    <property type="entry name" value="Aldose_1/G6P_1-epimerase"/>
</dbReference>
<proteinExistence type="inferred from homology"/>
<dbReference type="Pfam" id="PF01263">
    <property type="entry name" value="Aldose_epim"/>
    <property type="match status" value="1"/>
</dbReference>
<evidence type="ECO:0000313" key="4">
    <source>
        <dbReference type="EMBL" id="KAF9756810.1"/>
    </source>
</evidence>
<dbReference type="InterPro" id="IPR011013">
    <property type="entry name" value="Gal_mutarotase_sf_dom"/>
</dbReference>